<keyword evidence="2" id="KW-0812">Transmembrane</keyword>
<dbReference type="Proteomes" id="UP000003861">
    <property type="component" value="Unassembled WGS sequence"/>
</dbReference>
<dbReference type="eggNOG" id="arCOG04593">
    <property type="taxonomic scope" value="Archaea"/>
</dbReference>
<keyword evidence="2" id="KW-1133">Transmembrane helix</keyword>
<dbReference type="InterPro" id="IPR055739">
    <property type="entry name" value="DUF7315"/>
</dbReference>
<evidence type="ECO:0000256" key="1">
    <source>
        <dbReference type="SAM" id="MobiDB-lite"/>
    </source>
</evidence>
<feature type="region of interest" description="Disordered" evidence="1">
    <location>
        <begin position="1"/>
        <end position="35"/>
    </location>
</feature>
<organism evidence="4 5">
    <name type="scientific">Halorhabdus tiamatea SARL4B</name>
    <dbReference type="NCBI Taxonomy" id="1033806"/>
    <lineage>
        <taxon>Archaea</taxon>
        <taxon>Methanobacteriati</taxon>
        <taxon>Methanobacteriota</taxon>
        <taxon>Stenosarchaea group</taxon>
        <taxon>Halobacteria</taxon>
        <taxon>Halobacteriales</taxon>
        <taxon>Haloarculaceae</taxon>
        <taxon>Halorhabdus</taxon>
    </lineage>
</organism>
<keyword evidence="2" id="KW-0472">Membrane</keyword>
<dbReference type="STRING" id="1033806.HTIA_2621"/>
<comment type="caution">
    <text evidence="4">The sequence shown here is derived from an EMBL/GenBank/DDBJ whole genome shotgun (WGS) entry which is preliminary data.</text>
</comment>
<evidence type="ECO:0000256" key="2">
    <source>
        <dbReference type="SAM" id="Phobius"/>
    </source>
</evidence>
<evidence type="ECO:0000313" key="4">
    <source>
        <dbReference type="EMBL" id="ERJ05164.1"/>
    </source>
</evidence>
<dbReference type="Pfam" id="PF23997">
    <property type="entry name" value="DUF7315"/>
    <property type="match status" value="1"/>
</dbReference>
<dbReference type="RefSeq" id="WP_008526762.1">
    <property type="nucleotide sequence ID" value="NC_021921.1"/>
</dbReference>
<proteinExistence type="predicted"/>
<evidence type="ECO:0000259" key="3">
    <source>
        <dbReference type="Pfam" id="PF23997"/>
    </source>
</evidence>
<feature type="domain" description="DUF7315" evidence="3">
    <location>
        <begin position="39"/>
        <end position="120"/>
    </location>
</feature>
<protein>
    <recommendedName>
        <fullName evidence="3">DUF7315 domain-containing protein</fullName>
    </recommendedName>
</protein>
<reference evidence="4 5" key="1">
    <citation type="journal article" date="2011" name="J. Bacteriol.">
        <title>Genome sequence of Halorhabdus tiamatea, the first archaeon isolated from a deep-sea anoxic brine lake.</title>
        <authorList>
            <person name="Antunes A."/>
            <person name="Alam I."/>
            <person name="Bajic V.B."/>
            <person name="Stingl U."/>
        </authorList>
    </citation>
    <scope>NUCLEOTIDE SEQUENCE [LARGE SCALE GENOMIC DNA]</scope>
    <source>
        <strain evidence="4 5">SARL4B</strain>
    </source>
</reference>
<dbReference type="EMBL" id="AFNT02000042">
    <property type="protein sequence ID" value="ERJ05164.1"/>
    <property type="molecule type" value="Genomic_DNA"/>
</dbReference>
<feature type="compositionally biased region" description="Low complexity" evidence="1">
    <location>
        <begin position="13"/>
        <end position="22"/>
    </location>
</feature>
<feature type="transmembrane region" description="Helical" evidence="2">
    <location>
        <begin position="47"/>
        <end position="67"/>
    </location>
</feature>
<feature type="transmembrane region" description="Helical" evidence="2">
    <location>
        <begin position="87"/>
        <end position="105"/>
    </location>
</feature>
<dbReference type="PATRIC" id="fig|1033806.13.peg.2528"/>
<accession>U2F9J0</accession>
<sequence length="123" mass="12661">MTMTYATNSAGRATESTAPESSAESDHLEGAGTDDAGRRDVVVPLRVYKAVTVFSTLFAVLAIVIGFVVLDAATNRGMAPVSAIDPLLSLLGLGAILFGAVVYAFSTRFRTAGMADEGGETDG</sequence>
<gene>
    <name evidence="4" type="ORF">HLRTI_002834</name>
</gene>
<evidence type="ECO:0000313" key="5">
    <source>
        <dbReference type="Proteomes" id="UP000003861"/>
    </source>
</evidence>
<feature type="compositionally biased region" description="Polar residues" evidence="1">
    <location>
        <begin position="1"/>
        <end position="11"/>
    </location>
</feature>
<dbReference type="AlphaFoldDB" id="U2F9J0"/>
<reference evidence="4 5" key="2">
    <citation type="journal article" date="2013" name="PLoS ONE">
        <title>INDIGO - INtegrated Data Warehouse of MIcrobial GenOmes with Examples from the Red Sea Extremophiles.</title>
        <authorList>
            <person name="Alam I."/>
            <person name="Antunes A."/>
            <person name="Kamau A.A."/>
            <person name="Ba Alawi W."/>
            <person name="Kalkatawi M."/>
            <person name="Stingl U."/>
            <person name="Bajic V.B."/>
        </authorList>
    </citation>
    <scope>NUCLEOTIDE SEQUENCE [LARGE SCALE GENOMIC DNA]</scope>
    <source>
        <strain evidence="4 5">SARL4B</strain>
    </source>
</reference>
<feature type="compositionally biased region" description="Basic and acidic residues" evidence="1">
    <location>
        <begin position="24"/>
        <end position="35"/>
    </location>
</feature>
<dbReference type="GeneID" id="23798836"/>
<name>U2F9J0_9EURY</name>